<dbReference type="Pfam" id="PF07228">
    <property type="entry name" value="SpoIIE"/>
    <property type="match status" value="1"/>
</dbReference>
<dbReference type="SUPFAM" id="SSF55874">
    <property type="entry name" value="ATPase domain of HSP90 chaperone/DNA topoisomerase II/histidine kinase"/>
    <property type="match status" value="1"/>
</dbReference>
<dbReference type="Gene3D" id="3.60.40.10">
    <property type="entry name" value="PPM-type phosphatase domain"/>
    <property type="match status" value="1"/>
</dbReference>
<dbReference type="GeneID" id="83631115"/>
<dbReference type="Pfam" id="PF00989">
    <property type="entry name" value="PAS"/>
    <property type="match status" value="1"/>
</dbReference>
<dbReference type="InterPro" id="IPR013767">
    <property type="entry name" value="PAS_fold"/>
</dbReference>
<dbReference type="EMBL" id="BRZI01000030">
    <property type="protein sequence ID" value="GLD31780.1"/>
    <property type="molecule type" value="Genomic_DNA"/>
</dbReference>
<dbReference type="Pfam" id="PF13581">
    <property type="entry name" value="HATPase_c_2"/>
    <property type="match status" value="1"/>
</dbReference>
<dbReference type="InterPro" id="IPR014787">
    <property type="entry name" value="PSer_Pase_RsbU_N"/>
</dbReference>
<organism evidence="5 6">
    <name type="scientific">Mycobacterium kiyosense</name>
    <dbReference type="NCBI Taxonomy" id="2871094"/>
    <lineage>
        <taxon>Bacteria</taxon>
        <taxon>Bacillati</taxon>
        <taxon>Actinomycetota</taxon>
        <taxon>Actinomycetes</taxon>
        <taxon>Mycobacteriales</taxon>
        <taxon>Mycobacteriaceae</taxon>
        <taxon>Mycobacterium</taxon>
    </lineage>
</organism>
<keyword evidence="1" id="KW-0378">Hydrolase</keyword>
<reference evidence="5" key="1">
    <citation type="submission" date="2022-08" db="EMBL/GenBank/DDBJ databases">
        <title>Mycobacterium kiyosense sp. nov., scotochromogenic slow-glowing species isolated from respiratory specimens.</title>
        <authorList>
            <person name="Fukano H."/>
            <person name="Kazumi Y."/>
            <person name="Sakagami N."/>
            <person name="Ato M."/>
            <person name="Mitarai S."/>
            <person name="Hoshino Y."/>
        </authorList>
    </citation>
    <scope>NUCLEOTIDE SEQUENCE</scope>
    <source>
        <strain evidence="5">1413</strain>
        <strain evidence="4">SRL2020-028</strain>
    </source>
</reference>
<dbReference type="Proteomes" id="UP001064782">
    <property type="component" value="Unassembled WGS sequence"/>
</dbReference>
<feature type="domain" description="PAC" evidence="3">
    <location>
        <begin position="177"/>
        <end position="229"/>
    </location>
</feature>
<dbReference type="SMART" id="SM00331">
    <property type="entry name" value="PP2C_SIG"/>
    <property type="match status" value="1"/>
</dbReference>
<dbReference type="AlphaFoldDB" id="A0A9P3Q9K0"/>
<dbReference type="InterPro" id="IPR036457">
    <property type="entry name" value="PPM-type-like_dom_sf"/>
</dbReference>
<keyword evidence="6" id="KW-1185">Reference proteome</keyword>
<dbReference type="GO" id="GO:0006355">
    <property type="term" value="P:regulation of DNA-templated transcription"/>
    <property type="evidence" value="ECO:0007669"/>
    <property type="project" value="InterPro"/>
</dbReference>
<evidence type="ECO:0000313" key="5">
    <source>
        <dbReference type="EMBL" id="GLD31780.1"/>
    </source>
</evidence>
<dbReference type="PANTHER" id="PTHR43156:SF2">
    <property type="entry name" value="STAGE II SPORULATION PROTEIN E"/>
    <property type="match status" value="1"/>
</dbReference>
<dbReference type="PROSITE" id="PS50113">
    <property type="entry name" value="PAC"/>
    <property type="match status" value="1"/>
</dbReference>
<dbReference type="EMBL" id="BRXE01000050">
    <property type="protein sequence ID" value="GLB84452.1"/>
    <property type="molecule type" value="Genomic_DNA"/>
</dbReference>
<dbReference type="RefSeq" id="WP_236978712.1">
    <property type="nucleotide sequence ID" value="NZ_BRXE01000050.1"/>
</dbReference>
<dbReference type="PROSITE" id="PS50112">
    <property type="entry name" value="PAS"/>
    <property type="match status" value="1"/>
</dbReference>
<dbReference type="GO" id="GO:0016791">
    <property type="term" value="F:phosphatase activity"/>
    <property type="evidence" value="ECO:0007669"/>
    <property type="project" value="TreeGrafter"/>
</dbReference>
<dbReference type="CDD" id="cd16936">
    <property type="entry name" value="HATPase_RsbW-like"/>
    <property type="match status" value="1"/>
</dbReference>
<accession>A0A9P3Q9K0</accession>
<dbReference type="InterPro" id="IPR001610">
    <property type="entry name" value="PAC"/>
</dbReference>
<evidence type="ECO:0000259" key="2">
    <source>
        <dbReference type="PROSITE" id="PS50112"/>
    </source>
</evidence>
<evidence type="ECO:0000256" key="1">
    <source>
        <dbReference type="ARBA" id="ARBA00022801"/>
    </source>
</evidence>
<dbReference type="InterPro" id="IPR000014">
    <property type="entry name" value="PAS"/>
</dbReference>
<gene>
    <name evidence="5" type="ORF">Mkiyose1413_36630</name>
    <name evidence="4" type="ORF">SRL2020028_37080</name>
</gene>
<feature type="domain" description="PAS" evidence="2">
    <location>
        <begin position="107"/>
        <end position="144"/>
    </location>
</feature>
<evidence type="ECO:0000313" key="4">
    <source>
        <dbReference type="EMBL" id="GLB84452.1"/>
    </source>
</evidence>
<evidence type="ECO:0000313" key="6">
    <source>
        <dbReference type="Proteomes" id="UP001064782"/>
    </source>
</evidence>
<dbReference type="InterPro" id="IPR001932">
    <property type="entry name" value="PPM-type_phosphatase-like_dom"/>
</dbReference>
<dbReference type="Gene3D" id="3.30.565.10">
    <property type="entry name" value="Histidine kinase-like ATPase, C-terminal domain"/>
    <property type="match status" value="1"/>
</dbReference>
<dbReference type="Gene3D" id="3.30.450.20">
    <property type="entry name" value="PAS domain"/>
    <property type="match status" value="1"/>
</dbReference>
<dbReference type="SMART" id="SM00086">
    <property type="entry name" value="PAC"/>
    <property type="match status" value="1"/>
</dbReference>
<dbReference type="CDD" id="cd00130">
    <property type="entry name" value="PAS"/>
    <property type="match status" value="1"/>
</dbReference>
<dbReference type="Pfam" id="PF08673">
    <property type="entry name" value="RsbU_N"/>
    <property type="match status" value="1"/>
</dbReference>
<dbReference type="SUPFAM" id="SSF55785">
    <property type="entry name" value="PYP-like sensor domain (PAS domain)"/>
    <property type="match status" value="1"/>
</dbReference>
<name>A0A9P3Q9K0_9MYCO</name>
<dbReference type="InterPro" id="IPR035965">
    <property type="entry name" value="PAS-like_dom_sf"/>
</dbReference>
<dbReference type="SUPFAM" id="SSF81606">
    <property type="entry name" value="PP2C-like"/>
    <property type="match status" value="1"/>
</dbReference>
<dbReference type="InterPro" id="IPR017944">
    <property type="entry name" value="KaiA/RbsU_helical_domain_sf"/>
</dbReference>
<dbReference type="NCBIfam" id="TIGR00229">
    <property type="entry name" value="sensory_box"/>
    <property type="match status" value="1"/>
</dbReference>
<dbReference type="InterPro" id="IPR000700">
    <property type="entry name" value="PAS-assoc_C"/>
</dbReference>
<dbReference type="Proteomes" id="UP001165663">
    <property type="component" value="Unassembled WGS sequence"/>
</dbReference>
<dbReference type="InterPro" id="IPR003594">
    <property type="entry name" value="HATPase_dom"/>
</dbReference>
<evidence type="ECO:0000259" key="3">
    <source>
        <dbReference type="PROSITE" id="PS50113"/>
    </source>
</evidence>
<dbReference type="PANTHER" id="PTHR43156">
    <property type="entry name" value="STAGE II SPORULATION PROTEIN E-RELATED"/>
    <property type="match status" value="1"/>
</dbReference>
<comment type="caution">
    <text evidence="5">The sequence shown here is derived from an EMBL/GenBank/DDBJ whole genome shotgun (WGS) entry which is preliminary data.</text>
</comment>
<dbReference type="InterPro" id="IPR052016">
    <property type="entry name" value="Bact_Sigma-Reg"/>
</dbReference>
<dbReference type="InterPro" id="IPR036890">
    <property type="entry name" value="HATPase_C_sf"/>
</dbReference>
<proteinExistence type="predicted"/>
<dbReference type="Gene3D" id="1.10.1240.30">
    <property type="entry name" value="KaiA/RbsU domain"/>
    <property type="match status" value="1"/>
</dbReference>
<sequence length="744" mass="80681">MSAAADFHTQYRDTLRSYLDTRDENLLAAGHELGRRALQEQISMLGIVESTFRLLNELSKTGPADRAAAVEFLLQTLAPLDVATRGFLDGAKRFAQERARAEDLADRDKFRTALVNSLQEGFFVADRNGAVIEINNAFAEILGYGAAGLPYPWPQAWLVDTERTYQEQQRLRTEGSAEYEIPVRHRDGRLAWAAVSINAVRGPGDEGDVYVGTVRDVTAERAFAARESAVLRLATSVAVAKSVAEVLAITLDECRAAVDVQRVVAVMWPAGEGEPTVQVAGDPPESGWRTMDPTLRQTFMDARHQLPLTAKTVEWPDMPGKTRGMVAMLSGTGDVALWLELGTPRWVSAEDRLLVTVLIGHLSLAIGHVRQFEIARETSLTLQRAMQPPMKPPPGFAVRYEPAVLPLEISGDWYDVQPIDERRIGIVVGDCVGRGLPAAAIMGQLRSSSRALLLTGARPAVLLEQLDAAASTIPDAYCTTVFLAILDVESGVLEYSNAGHMPAVLVRTQPGPQTVTTMLTDARSVPLAVRRNETRPQAAEVLGPGSTLMLFTDGLVERRHESIDEGLARVADVLTDSAHLPIDAVADAVLEQLAPEAGYDDDVAMVVYRHQLPPLRIETEATADRLAAIRRQLTPWLETTNVSEEQASDIVLVVCEAATNCVEHAYAGQDAGKMLLEMEATDGAIHARITDFGSWKTPAADPGNSGRGLVLMRAMSESMDVVQGPDGTTVDIVFRLPGPQTGKA</sequence>
<protein>
    <recommendedName>
        <fullName evidence="7">Stage II sporulation protein E</fullName>
    </recommendedName>
</protein>
<evidence type="ECO:0008006" key="7">
    <source>
        <dbReference type="Google" id="ProtNLM"/>
    </source>
</evidence>